<evidence type="ECO:0000313" key="2">
    <source>
        <dbReference type="EMBL" id="KDN96475.1"/>
    </source>
</evidence>
<gene>
    <name evidence="2" type="ORF">EI16_09440</name>
</gene>
<reference evidence="2 3" key="1">
    <citation type="submission" date="2014-04" db="EMBL/GenBank/DDBJ databases">
        <title>Draft genome sequence of Hydrogenovibrio marinus MH-110, a model organism for aerobic H2 metabolism.</title>
        <authorList>
            <person name="Cha H.J."/>
            <person name="Jo B.H."/>
            <person name="Hwang B.H."/>
        </authorList>
    </citation>
    <scope>NUCLEOTIDE SEQUENCE [LARGE SCALE GENOMIC DNA]</scope>
    <source>
        <strain evidence="2 3">MH-110</strain>
    </source>
</reference>
<dbReference type="AlphaFoldDB" id="A0A067A274"/>
<keyword evidence="3" id="KW-1185">Reference proteome</keyword>
<keyword evidence="1" id="KW-0472">Membrane</keyword>
<dbReference type="STRING" id="28885.EI16_09440"/>
<feature type="transmembrane region" description="Helical" evidence="1">
    <location>
        <begin position="72"/>
        <end position="95"/>
    </location>
</feature>
<evidence type="ECO:0000256" key="1">
    <source>
        <dbReference type="SAM" id="Phobius"/>
    </source>
</evidence>
<keyword evidence="1" id="KW-0812">Transmembrane</keyword>
<protein>
    <submittedName>
        <fullName evidence="2">Uncharacterized protein</fullName>
    </submittedName>
</protein>
<sequence>MAQYSFVMEVIHKKGFDPFKVLTSLKKLKLLCLSVWQFCVRSRIIESMYYFRRSLLMALNRLKKDCRSRAESGFILMFMLVLLVLGAATYFGTYAKNYSFSHRQSEMQKTLQELNSVKQQLLNYAVFQPELFQSDLVSNTVTNASIANIPSPGYFPCPDMDGDGALSGAESPCSNPRVIGNDATGFDYGFLPVEFKTRNFFLKGVSPKSFYYVVADRFVNASGDYNNTTTHRYAPLNPSMTPSVGVDSGNPPALPANTLPWLQVNGSGNYVVLIISPGAPQTFPDGTSQDRTQAGDAKTVVGQYLDMRFDASGNKIDNGNASGTRFFFSGQQTSPTVNDIVVGITFDEWRAAMAARIKVQKSALCNLSPSVAHWFNDYNAVSNPAGSNWRDQFIGGQAVCP</sequence>
<name>A0A067A274_HYDMR</name>
<dbReference type="Proteomes" id="UP000027341">
    <property type="component" value="Unassembled WGS sequence"/>
</dbReference>
<evidence type="ECO:0000313" key="3">
    <source>
        <dbReference type="Proteomes" id="UP000027341"/>
    </source>
</evidence>
<comment type="caution">
    <text evidence="2">The sequence shown here is derived from an EMBL/GenBank/DDBJ whole genome shotgun (WGS) entry which is preliminary data.</text>
</comment>
<accession>A0A067A274</accession>
<dbReference type="EMBL" id="JMIU01000001">
    <property type="protein sequence ID" value="KDN96475.1"/>
    <property type="molecule type" value="Genomic_DNA"/>
</dbReference>
<organism evidence="2 3">
    <name type="scientific">Hydrogenovibrio marinus</name>
    <dbReference type="NCBI Taxonomy" id="28885"/>
    <lineage>
        <taxon>Bacteria</taxon>
        <taxon>Pseudomonadati</taxon>
        <taxon>Pseudomonadota</taxon>
        <taxon>Gammaproteobacteria</taxon>
        <taxon>Thiotrichales</taxon>
        <taxon>Piscirickettsiaceae</taxon>
        <taxon>Hydrogenovibrio</taxon>
    </lineage>
</organism>
<keyword evidence="1" id="KW-1133">Transmembrane helix</keyword>
<proteinExistence type="predicted"/>